<keyword evidence="1" id="KW-0732">Signal</keyword>
<dbReference type="PaxDb" id="67767-A0A0J7NFM1"/>
<feature type="signal peptide" evidence="1">
    <location>
        <begin position="1"/>
        <end position="22"/>
    </location>
</feature>
<dbReference type="AlphaFoldDB" id="A0A0J7NFM1"/>
<dbReference type="Proteomes" id="UP000036403">
    <property type="component" value="Unassembled WGS sequence"/>
</dbReference>
<sequence length="149" mass="16655">MHCAIATVIVAVSCFLVFRAAAEEVVQQTLDLKNVAIEDQIDDGTVHPREKRTLFLKKKLLGAGLVGFGLGVAKGYKAGYYSAPEVHHVYVSPPVKYVEYVEKPVYIERIVPKPIYKPHIEYSAPGWSQPDPSYGSFYDTNGNLIWKEL</sequence>
<name>A0A0J7NFM1_LASNI</name>
<organism evidence="2 3">
    <name type="scientific">Lasius niger</name>
    <name type="common">Black garden ant</name>
    <dbReference type="NCBI Taxonomy" id="67767"/>
    <lineage>
        <taxon>Eukaryota</taxon>
        <taxon>Metazoa</taxon>
        <taxon>Ecdysozoa</taxon>
        <taxon>Arthropoda</taxon>
        <taxon>Hexapoda</taxon>
        <taxon>Insecta</taxon>
        <taxon>Pterygota</taxon>
        <taxon>Neoptera</taxon>
        <taxon>Endopterygota</taxon>
        <taxon>Hymenoptera</taxon>
        <taxon>Apocrita</taxon>
        <taxon>Aculeata</taxon>
        <taxon>Formicoidea</taxon>
        <taxon>Formicidae</taxon>
        <taxon>Formicinae</taxon>
        <taxon>Lasius</taxon>
        <taxon>Lasius</taxon>
    </lineage>
</organism>
<proteinExistence type="predicted"/>
<evidence type="ECO:0000313" key="2">
    <source>
        <dbReference type="EMBL" id="KMQ91365.1"/>
    </source>
</evidence>
<comment type="caution">
    <text evidence="2">The sequence shown here is derived from an EMBL/GenBank/DDBJ whole genome shotgun (WGS) entry which is preliminary data.</text>
</comment>
<evidence type="ECO:0000256" key="1">
    <source>
        <dbReference type="SAM" id="SignalP"/>
    </source>
</evidence>
<feature type="chain" id="PRO_5005291102" evidence="1">
    <location>
        <begin position="23"/>
        <end position="149"/>
    </location>
</feature>
<dbReference type="EMBL" id="LBMM01005621">
    <property type="protein sequence ID" value="KMQ91365.1"/>
    <property type="molecule type" value="Genomic_DNA"/>
</dbReference>
<accession>A0A0J7NFM1</accession>
<protein>
    <submittedName>
        <fullName evidence="2">Mam domain-containing glycosylphosphatidylinositol anchor protein 1</fullName>
    </submittedName>
</protein>
<evidence type="ECO:0000313" key="3">
    <source>
        <dbReference type="Proteomes" id="UP000036403"/>
    </source>
</evidence>
<keyword evidence="3" id="KW-1185">Reference proteome</keyword>
<gene>
    <name evidence="2" type="ORF">RF55_8785</name>
</gene>
<dbReference type="OrthoDB" id="7701325at2759"/>
<reference evidence="2 3" key="1">
    <citation type="submission" date="2015-04" db="EMBL/GenBank/DDBJ databases">
        <title>Lasius niger genome sequencing.</title>
        <authorList>
            <person name="Konorov E.A."/>
            <person name="Nikitin M.A."/>
            <person name="Kirill M.V."/>
            <person name="Chang P."/>
        </authorList>
    </citation>
    <scope>NUCLEOTIDE SEQUENCE [LARGE SCALE GENOMIC DNA]</scope>
    <source>
        <tissue evidence="2">Whole</tissue>
    </source>
</reference>